<dbReference type="EMBL" id="BMAU01021351">
    <property type="protein sequence ID" value="GFY19262.1"/>
    <property type="molecule type" value="Genomic_DNA"/>
</dbReference>
<evidence type="ECO:0000313" key="3">
    <source>
        <dbReference type="Proteomes" id="UP000887159"/>
    </source>
</evidence>
<dbReference type="Proteomes" id="UP000887159">
    <property type="component" value="Unassembled WGS sequence"/>
</dbReference>
<evidence type="ECO:0000313" key="2">
    <source>
        <dbReference type="EMBL" id="GFY19262.1"/>
    </source>
</evidence>
<feature type="region of interest" description="Disordered" evidence="1">
    <location>
        <begin position="1"/>
        <end position="34"/>
    </location>
</feature>
<keyword evidence="3" id="KW-1185">Reference proteome</keyword>
<name>A0A8X6SSN2_TRICX</name>
<dbReference type="AlphaFoldDB" id="A0A8X6SSN2"/>
<sequence>MKNSLDGRHIRSLHAGGRHPRIGSDQGCPTGGLPVGRRTVLLARWIVRSVPLEIVGSNEHEEVPTRGKPGLERPGRPRGETIEGSCGKHLWTPQ</sequence>
<evidence type="ECO:0000256" key="1">
    <source>
        <dbReference type="SAM" id="MobiDB-lite"/>
    </source>
</evidence>
<accession>A0A8X6SSN2</accession>
<protein>
    <submittedName>
        <fullName evidence="2">Uncharacterized protein</fullName>
    </submittedName>
</protein>
<feature type="region of interest" description="Disordered" evidence="1">
    <location>
        <begin position="59"/>
        <end position="94"/>
    </location>
</feature>
<reference evidence="2" key="1">
    <citation type="submission" date="2020-08" db="EMBL/GenBank/DDBJ databases">
        <title>Multicomponent nature underlies the extraordinary mechanical properties of spider dragline silk.</title>
        <authorList>
            <person name="Kono N."/>
            <person name="Nakamura H."/>
            <person name="Mori M."/>
            <person name="Yoshida Y."/>
            <person name="Ohtoshi R."/>
            <person name="Malay A.D."/>
            <person name="Moran D.A.P."/>
            <person name="Tomita M."/>
            <person name="Numata K."/>
            <person name="Arakawa K."/>
        </authorList>
    </citation>
    <scope>NUCLEOTIDE SEQUENCE</scope>
</reference>
<feature type="compositionally biased region" description="Basic residues" evidence="1">
    <location>
        <begin position="10"/>
        <end position="21"/>
    </location>
</feature>
<gene>
    <name evidence="2" type="ORF">TNCV_4226261</name>
</gene>
<comment type="caution">
    <text evidence="2">The sequence shown here is derived from an EMBL/GenBank/DDBJ whole genome shotgun (WGS) entry which is preliminary data.</text>
</comment>
<proteinExistence type="predicted"/>
<organism evidence="2 3">
    <name type="scientific">Trichonephila clavipes</name>
    <name type="common">Golden silk orbweaver</name>
    <name type="synonym">Nephila clavipes</name>
    <dbReference type="NCBI Taxonomy" id="2585209"/>
    <lineage>
        <taxon>Eukaryota</taxon>
        <taxon>Metazoa</taxon>
        <taxon>Ecdysozoa</taxon>
        <taxon>Arthropoda</taxon>
        <taxon>Chelicerata</taxon>
        <taxon>Arachnida</taxon>
        <taxon>Araneae</taxon>
        <taxon>Araneomorphae</taxon>
        <taxon>Entelegynae</taxon>
        <taxon>Araneoidea</taxon>
        <taxon>Nephilidae</taxon>
        <taxon>Trichonephila</taxon>
    </lineage>
</organism>
<feature type="compositionally biased region" description="Basic and acidic residues" evidence="1">
    <location>
        <begin position="59"/>
        <end position="81"/>
    </location>
</feature>